<dbReference type="NCBIfam" id="TIGR04183">
    <property type="entry name" value="Por_Secre_tail"/>
    <property type="match status" value="1"/>
</dbReference>
<dbReference type="InterPro" id="IPR035992">
    <property type="entry name" value="Ricin_B-like_lectins"/>
</dbReference>
<dbReference type="Pfam" id="PF14200">
    <property type="entry name" value="RicinB_lectin_2"/>
    <property type="match status" value="1"/>
</dbReference>
<dbReference type="InterPro" id="IPR013783">
    <property type="entry name" value="Ig-like_fold"/>
</dbReference>
<dbReference type="Pfam" id="PF18962">
    <property type="entry name" value="Por_Secre_tail"/>
    <property type="match status" value="1"/>
</dbReference>
<organism evidence="3 4">
    <name type="scientific">Reichenbachiella carrageenanivorans</name>
    <dbReference type="NCBI Taxonomy" id="2979869"/>
    <lineage>
        <taxon>Bacteria</taxon>
        <taxon>Pseudomonadati</taxon>
        <taxon>Bacteroidota</taxon>
        <taxon>Cytophagia</taxon>
        <taxon>Cytophagales</taxon>
        <taxon>Reichenbachiellaceae</taxon>
        <taxon>Reichenbachiella</taxon>
    </lineage>
</organism>
<gene>
    <name evidence="3" type="ORF">N7E81_07750</name>
</gene>
<name>A0ABY6D4C1_9BACT</name>
<feature type="domain" description="Fibronectin type-III" evidence="2">
    <location>
        <begin position="466"/>
        <end position="555"/>
    </location>
</feature>
<dbReference type="SUPFAM" id="SSF50370">
    <property type="entry name" value="Ricin B-like lectins"/>
    <property type="match status" value="1"/>
</dbReference>
<proteinExistence type="predicted"/>
<dbReference type="InterPro" id="IPR000772">
    <property type="entry name" value="Ricin_B_lectin"/>
</dbReference>
<dbReference type="SMART" id="SM00710">
    <property type="entry name" value="PbH1"/>
    <property type="match status" value="8"/>
</dbReference>
<evidence type="ECO:0000256" key="1">
    <source>
        <dbReference type="SAM" id="SignalP"/>
    </source>
</evidence>
<dbReference type="InterPro" id="IPR003961">
    <property type="entry name" value="FN3_dom"/>
</dbReference>
<dbReference type="Pfam" id="PF13229">
    <property type="entry name" value="Beta_helix"/>
    <property type="match status" value="1"/>
</dbReference>
<dbReference type="InterPro" id="IPR012334">
    <property type="entry name" value="Pectin_lyas_fold"/>
</dbReference>
<dbReference type="RefSeq" id="WP_263052720.1">
    <property type="nucleotide sequence ID" value="NZ_CP106735.1"/>
</dbReference>
<evidence type="ECO:0000313" key="4">
    <source>
        <dbReference type="Proteomes" id="UP001062165"/>
    </source>
</evidence>
<dbReference type="Gene3D" id="2.60.40.10">
    <property type="entry name" value="Immunoglobulins"/>
    <property type="match status" value="1"/>
</dbReference>
<dbReference type="SUPFAM" id="SSF49265">
    <property type="entry name" value="Fibronectin type III"/>
    <property type="match status" value="1"/>
</dbReference>
<sequence length="792" mass="84985">MNKTITLDGKMNFQFYLSFMAISLFVLISTSVFASTVTVQWDANDASVNIKNAIAAAGVGGKVIVPYTGSIWYVTPETSGTQNVAISLDVQGIEFVLEEGVIIKAKHGGNHFLNVQSKLIQISADGVTIRGEGNGATLEMRREDYQVSPYVISQFRHAIKIKSVQNITIKNITIKKSGGDGIACGKPKIDAGVPENILVEDVHVIDPTRLGMSITSGDGVTVRNSIFEGAEGENPEAGIDIEPNHHDPDQKLKNILIEGVTVKNNAGNGFQLGLFNFFDELGKTVEDVSITIRNSHSLNNGTHGFHTSGVKPQEAGNGVGGTVKFQNVIFEGSEEHGIRVSGYKVGDAPTISFEGITIKDCATKGVNFSPIYFKGQMADKKLGGITFKSYNNQPCKLIDKNYNRPNVNAESGAKTANKGFKDITGTIHVDSNSSTFLDLGDPSIWENVTVNRVNFDSGSGGCSVLPDTTVLTASVTSCNTVSLSWDVATCADDYVVRRWTDPAVKVTLATVTGTSFVDNTAVENTAYTYLVRASNSIGQTNSNTPVVSTGSCSSGGGYEGTYYHLKNVVTGQHVKVPNCSPDFSGTQVINTAPNTNVSDCATFYFQDAGLGYYYMINESTSGRFKPENNSTLADANIVQVGSGTTSTLVQWEIVDAGSGEVRIKNRSTGMYLKPDGCDTTSGTIITQVSDISGNCTKWELVDAGSSSRRANSSKALVAQDQIRIYPNPTTNILNVKLGDRNVSQMAIMDVTGKTIALFGTQQQIDVSSLQRGLYTLRVSDQEGESIIRFIKH</sequence>
<dbReference type="Proteomes" id="UP001062165">
    <property type="component" value="Chromosome"/>
</dbReference>
<dbReference type="Gene3D" id="2.160.20.10">
    <property type="entry name" value="Single-stranded right-handed beta-helix, Pectin lyase-like"/>
    <property type="match status" value="1"/>
</dbReference>
<evidence type="ECO:0000259" key="2">
    <source>
        <dbReference type="PROSITE" id="PS50853"/>
    </source>
</evidence>
<keyword evidence="1" id="KW-0732">Signal</keyword>
<protein>
    <submittedName>
        <fullName evidence="3">Right-handed parallel beta-helix repeat-containing protein</fullName>
    </submittedName>
</protein>
<reference evidence="3" key="1">
    <citation type="submission" date="2022-10" db="EMBL/GenBank/DDBJ databases">
        <title>Comparative genomics and taxonomic characterization of three novel marine species of genus Reichenbachiella exhibiting antioxidant and polysaccharide degradation activities.</title>
        <authorList>
            <person name="Muhammad N."/>
            <person name="Lee Y.-J."/>
            <person name="Ko J."/>
            <person name="Kim S.-G."/>
        </authorList>
    </citation>
    <scope>NUCLEOTIDE SEQUENCE</scope>
    <source>
        <strain evidence="3">Wsw4-B4</strain>
    </source>
</reference>
<dbReference type="Gene3D" id="2.80.10.50">
    <property type="match status" value="1"/>
</dbReference>
<feature type="chain" id="PRO_5047273057" evidence="1">
    <location>
        <begin position="35"/>
        <end position="792"/>
    </location>
</feature>
<dbReference type="InterPro" id="IPR026444">
    <property type="entry name" value="Secre_tail"/>
</dbReference>
<dbReference type="InterPro" id="IPR039448">
    <property type="entry name" value="Beta_helix"/>
</dbReference>
<dbReference type="PROSITE" id="PS50853">
    <property type="entry name" value="FN3"/>
    <property type="match status" value="1"/>
</dbReference>
<dbReference type="InterPro" id="IPR011050">
    <property type="entry name" value="Pectin_lyase_fold/virulence"/>
</dbReference>
<evidence type="ECO:0000313" key="3">
    <source>
        <dbReference type="EMBL" id="UXX80991.1"/>
    </source>
</evidence>
<dbReference type="InterPro" id="IPR036116">
    <property type="entry name" value="FN3_sf"/>
</dbReference>
<dbReference type="CDD" id="cd00063">
    <property type="entry name" value="FN3"/>
    <property type="match status" value="1"/>
</dbReference>
<dbReference type="EMBL" id="CP106735">
    <property type="protein sequence ID" value="UXX80991.1"/>
    <property type="molecule type" value="Genomic_DNA"/>
</dbReference>
<dbReference type="InterPro" id="IPR006626">
    <property type="entry name" value="PbH1"/>
</dbReference>
<dbReference type="SUPFAM" id="SSF51126">
    <property type="entry name" value="Pectin lyase-like"/>
    <property type="match status" value="1"/>
</dbReference>
<accession>A0ABY6D4C1</accession>
<feature type="signal peptide" evidence="1">
    <location>
        <begin position="1"/>
        <end position="34"/>
    </location>
</feature>
<dbReference type="CDD" id="cd00161">
    <property type="entry name" value="beta-trefoil_Ricin-like"/>
    <property type="match status" value="1"/>
</dbReference>
<keyword evidence="4" id="KW-1185">Reference proteome</keyword>